<dbReference type="SUPFAM" id="SSF46689">
    <property type="entry name" value="Homeodomain-like"/>
    <property type="match status" value="2"/>
</dbReference>
<dbReference type="PROSITE" id="PS01124">
    <property type="entry name" value="HTH_ARAC_FAMILY_2"/>
    <property type="match status" value="1"/>
</dbReference>
<dbReference type="GO" id="GO:0043565">
    <property type="term" value="F:sequence-specific DNA binding"/>
    <property type="evidence" value="ECO:0007669"/>
    <property type="project" value="InterPro"/>
</dbReference>
<sequence>MPHTVAVLAFDGVVAFDLVVPCQVFSAARPGGEPRYEIKVCGPQEVSAHVVQAPCFRISSDFPLESALDADSIVIPGLSPPTQPPPPPVLDLLRAAAARGIRIASICTGAFVLGAAGLLDGRRVTTHWSFADQLARAFPLATVDPSVLYVDSGQVLTSAGVAAGLDLCLHMIRADHGAAVAAEAARAVVMAPHRQGGQAQFIHHPAPEPDGAALQPLLQWMQHHLHHPLTLADLAGQARVSVRTLNRQFRAQTGTTPLQWLLAARLDRAREILETSDTPIDRVAHLTGFGSPVTLRRHFTNRLGVSPSAYRTAHRQQGHPAR</sequence>
<dbReference type="Gene3D" id="1.10.10.60">
    <property type="entry name" value="Homeodomain-like"/>
    <property type="match status" value="1"/>
</dbReference>
<comment type="caution">
    <text evidence="5">The sequence shown here is derived from an EMBL/GenBank/DDBJ whole genome shotgun (WGS) entry which is preliminary data.</text>
</comment>
<dbReference type="PANTHER" id="PTHR43130">
    <property type="entry name" value="ARAC-FAMILY TRANSCRIPTIONAL REGULATOR"/>
    <property type="match status" value="1"/>
</dbReference>
<dbReference type="GO" id="GO:0003700">
    <property type="term" value="F:DNA-binding transcription factor activity"/>
    <property type="evidence" value="ECO:0007669"/>
    <property type="project" value="InterPro"/>
</dbReference>
<dbReference type="InterPro" id="IPR018062">
    <property type="entry name" value="HTH_AraC-typ_CS"/>
</dbReference>
<keyword evidence="2" id="KW-0238">DNA-binding</keyword>
<gene>
    <name evidence="5" type="ORF">B0I32_11425</name>
</gene>
<dbReference type="SMART" id="SM00342">
    <property type="entry name" value="HTH_ARAC"/>
    <property type="match status" value="1"/>
</dbReference>
<dbReference type="AlphaFoldDB" id="A0A2T0MSR4"/>
<dbReference type="InterPro" id="IPR018060">
    <property type="entry name" value="HTH_AraC"/>
</dbReference>
<dbReference type="InterPro" id="IPR052158">
    <property type="entry name" value="INH-QAR"/>
</dbReference>
<keyword evidence="6" id="KW-1185">Reference proteome</keyword>
<dbReference type="InterPro" id="IPR002818">
    <property type="entry name" value="DJ-1/PfpI"/>
</dbReference>
<dbReference type="InterPro" id="IPR029062">
    <property type="entry name" value="Class_I_gatase-like"/>
</dbReference>
<dbReference type="Pfam" id="PF12833">
    <property type="entry name" value="HTH_18"/>
    <property type="match status" value="1"/>
</dbReference>
<dbReference type="InterPro" id="IPR009057">
    <property type="entry name" value="Homeodomain-like_sf"/>
</dbReference>
<dbReference type="Gene3D" id="3.40.50.880">
    <property type="match status" value="1"/>
</dbReference>
<keyword evidence="3" id="KW-0804">Transcription</keyword>
<dbReference type="Pfam" id="PF01965">
    <property type="entry name" value="DJ-1_PfpI"/>
    <property type="match status" value="1"/>
</dbReference>
<organism evidence="5 6">
    <name type="scientific">Nonomuraea fuscirosea</name>
    <dbReference type="NCBI Taxonomy" id="1291556"/>
    <lineage>
        <taxon>Bacteria</taxon>
        <taxon>Bacillati</taxon>
        <taxon>Actinomycetota</taxon>
        <taxon>Actinomycetes</taxon>
        <taxon>Streptosporangiales</taxon>
        <taxon>Streptosporangiaceae</taxon>
        <taxon>Nonomuraea</taxon>
    </lineage>
</organism>
<dbReference type="OrthoDB" id="4110300at2"/>
<evidence type="ECO:0000259" key="4">
    <source>
        <dbReference type="PROSITE" id="PS01124"/>
    </source>
</evidence>
<dbReference type="EMBL" id="PVNG01000014">
    <property type="protein sequence ID" value="PRX61656.1"/>
    <property type="molecule type" value="Genomic_DNA"/>
</dbReference>
<evidence type="ECO:0000313" key="5">
    <source>
        <dbReference type="EMBL" id="PRX61656.1"/>
    </source>
</evidence>
<evidence type="ECO:0000313" key="6">
    <source>
        <dbReference type="Proteomes" id="UP000238312"/>
    </source>
</evidence>
<evidence type="ECO:0000256" key="2">
    <source>
        <dbReference type="ARBA" id="ARBA00023125"/>
    </source>
</evidence>
<proteinExistence type="predicted"/>
<dbReference type="Proteomes" id="UP000238312">
    <property type="component" value="Unassembled WGS sequence"/>
</dbReference>
<dbReference type="CDD" id="cd03137">
    <property type="entry name" value="GATase1_AraC_1"/>
    <property type="match status" value="1"/>
</dbReference>
<dbReference type="RefSeq" id="WP_106245484.1">
    <property type="nucleotide sequence ID" value="NZ_PVNG01000014.1"/>
</dbReference>
<reference evidence="5 6" key="1">
    <citation type="submission" date="2018-03" db="EMBL/GenBank/DDBJ databases">
        <title>Genomic Encyclopedia of Type Strains, Phase III (KMG-III): the genomes of soil and plant-associated and newly described type strains.</title>
        <authorList>
            <person name="Whitman W."/>
        </authorList>
    </citation>
    <scope>NUCLEOTIDE SEQUENCE [LARGE SCALE GENOMIC DNA]</scope>
    <source>
        <strain evidence="5 6">CGMCC 4.7104</strain>
    </source>
</reference>
<accession>A0A2T0MSR4</accession>
<dbReference type="PANTHER" id="PTHR43130:SF3">
    <property type="entry name" value="HTH-TYPE TRANSCRIPTIONAL REGULATOR RV1931C"/>
    <property type="match status" value="1"/>
</dbReference>
<protein>
    <submittedName>
        <fullName evidence="5">Transcriptional regulator GlxA family with amidase domain</fullName>
    </submittedName>
</protein>
<evidence type="ECO:0000256" key="1">
    <source>
        <dbReference type="ARBA" id="ARBA00023015"/>
    </source>
</evidence>
<evidence type="ECO:0000256" key="3">
    <source>
        <dbReference type="ARBA" id="ARBA00023163"/>
    </source>
</evidence>
<dbReference type="SUPFAM" id="SSF52317">
    <property type="entry name" value="Class I glutamine amidotransferase-like"/>
    <property type="match status" value="1"/>
</dbReference>
<feature type="domain" description="HTH araC/xylS-type" evidence="4">
    <location>
        <begin position="215"/>
        <end position="313"/>
    </location>
</feature>
<dbReference type="PROSITE" id="PS00041">
    <property type="entry name" value="HTH_ARAC_FAMILY_1"/>
    <property type="match status" value="1"/>
</dbReference>
<name>A0A2T0MSR4_9ACTN</name>
<keyword evidence="1" id="KW-0805">Transcription regulation</keyword>